<dbReference type="EC" id="2.7.13.3" evidence="3"/>
<dbReference type="GO" id="GO:0000155">
    <property type="term" value="F:phosphorelay sensor kinase activity"/>
    <property type="evidence" value="ECO:0007669"/>
    <property type="project" value="InterPro"/>
</dbReference>
<comment type="caution">
    <text evidence="18">The sequence shown here is derived from an EMBL/GenBank/DDBJ whole genome shotgun (WGS) entry which is preliminary data.</text>
</comment>
<dbReference type="PROSITE" id="PS50109">
    <property type="entry name" value="HIS_KIN"/>
    <property type="match status" value="1"/>
</dbReference>
<dbReference type="CDD" id="cd12913">
    <property type="entry name" value="PDC1_MCP_like"/>
    <property type="match status" value="1"/>
</dbReference>
<feature type="region of interest" description="Disordered" evidence="14">
    <location>
        <begin position="784"/>
        <end position="803"/>
    </location>
</feature>
<dbReference type="InterPro" id="IPR036890">
    <property type="entry name" value="HATPase_C_sf"/>
</dbReference>
<evidence type="ECO:0000256" key="13">
    <source>
        <dbReference type="ARBA" id="ARBA00023136"/>
    </source>
</evidence>
<evidence type="ECO:0000313" key="18">
    <source>
        <dbReference type="EMBL" id="TDY37492.1"/>
    </source>
</evidence>
<comment type="catalytic activity">
    <reaction evidence="1">
        <text>ATP + protein L-histidine = ADP + protein N-phospho-L-histidine.</text>
        <dbReference type="EC" id="2.7.13.3"/>
    </reaction>
</comment>
<evidence type="ECO:0000256" key="11">
    <source>
        <dbReference type="ARBA" id="ARBA00022989"/>
    </source>
</evidence>
<keyword evidence="5" id="KW-0597">Phosphoprotein</keyword>
<dbReference type="EMBL" id="SORE01000037">
    <property type="protein sequence ID" value="TDY37492.1"/>
    <property type="molecule type" value="Genomic_DNA"/>
</dbReference>
<keyword evidence="19" id="KW-1185">Reference proteome</keyword>
<evidence type="ECO:0000256" key="1">
    <source>
        <dbReference type="ARBA" id="ARBA00000085"/>
    </source>
</evidence>
<evidence type="ECO:0000259" key="15">
    <source>
        <dbReference type="PROSITE" id="PS50109"/>
    </source>
</evidence>
<evidence type="ECO:0000256" key="8">
    <source>
        <dbReference type="ARBA" id="ARBA00022741"/>
    </source>
</evidence>
<dbReference type="OrthoDB" id="5389366at2"/>
<evidence type="ECO:0000256" key="10">
    <source>
        <dbReference type="ARBA" id="ARBA00022840"/>
    </source>
</evidence>
<evidence type="ECO:0000313" key="19">
    <source>
        <dbReference type="Proteomes" id="UP000295509"/>
    </source>
</evidence>
<keyword evidence="7" id="KW-0812">Transmembrane</keyword>
<organism evidence="18 19">
    <name type="scientific">Paraburkholderia rhizosphaerae</name>
    <dbReference type="NCBI Taxonomy" id="480658"/>
    <lineage>
        <taxon>Bacteria</taxon>
        <taxon>Pseudomonadati</taxon>
        <taxon>Pseudomonadota</taxon>
        <taxon>Betaproteobacteria</taxon>
        <taxon>Burkholderiales</taxon>
        <taxon>Burkholderiaceae</taxon>
        <taxon>Paraburkholderia</taxon>
    </lineage>
</organism>
<evidence type="ECO:0000256" key="6">
    <source>
        <dbReference type="ARBA" id="ARBA00022679"/>
    </source>
</evidence>
<feature type="domain" description="Histidine kinase" evidence="15">
    <location>
        <begin position="561"/>
        <end position="777"/>
    </location>
</feature>
<dbReference type="InterPro" id="IPR036097">
    <property type="entry name" value="HisK_dim/P_sf"/>
</dbReference>
<dbReference type="Gene3D" id="1.10.287.130">
    <property type="match status" value="1"/>
</dbReference>
<dbReference type="SMART" id="SM00091">
    <property type="entry name" value="PAS"/>
    <property type="match status" value="1"/>
</dbReference>
<dbReference type="PROSITE" id="PS50885">
    <property type="entry name" value="HAMP"/>
    <property type="match status" value="1"/>
</dbReference>
<feature type="domain" description="PAC" evidence="16">
    <location>
        <begin position="489"/>
        <end position="541"/>
    </location>
</feature>
<keyword evidence="13" id="KW-0472">Membrane</keyword>
<feature type="domain" description="HAMP" evidence="17">
    <location>
        <begin position="357"/>
        <end position="409"/>
    </location>
</feature>
<dbReference type="CDD" id="cd06225">
    <property type="entry name" value="HAMP"/>
    <property type="match status" value="1"/>
</dbReference>
<evidence type="ECO:0000259" key="16">
    <source>
        <dbReference type="PROSITE" id="PS50113"/>
    </source>
</evidence>
<keyword evidence="10" id="KW-0067">ATP-binding</keyword>
<dbReference type="PROSITE" id="PS50113">
    <property type="entry name" value="PAC"/>
    <property type="match status" value="1"/>
</dbReference>
<proteinExistence type="predicted"/>
<dbReference type="SUPFAM" id="SSF47384">
    <property type="entry name" value="Homodimeric domain of signal transducing histidine kinase"/>
    <property type="match status" value="1"/>
</dbReference>
<sequence length="803" mass="87180">MLRRRLIISAAAVAIVLSLVLTGLGIWGGTVIVSLMSERLLREVTQSVHRELNHFVGSTERAVTRLSNELVQRNVPLGDPQAVARELYASLNKGADGDWLFFGNESGGLVSAGTLTDHSTVFLMTDDFRAGVIREFEALPAGRVGKLRKSGDTVDFRGKVWYQRAKETRKRQWTGVYMGAIEPVLGMSLAAPVFDKDGNFVGVCGTDVLLTQLSEFLQTLEVSQNGRVFIIDASGQLVGASGGVSPITFDSDGKQKRVRAPDAADPIVRETAGFLDRHPELTHLSAPGPRIFSFSAPKIGRVYAAVDHIQIPVDWIVVSALPASDFLGPVYRAASLSIGIGSVLVVFLVVVGSLVVKRILRPLGTLTQTAQAVARGEWGDIPEIRRNDEIGLLARAFTLMTVRLKETLEGLRRSEAKLEDAQRVAHVGYWERNLDTKTVTWSDETYRIFGITPGADPLTPATILDRIHPEDRPKWINAVAKAIDGTCLYDIEYRVIRPTGEVRIVSSRGDLKRDETGAARSLFGTVQDVSEQRRAEGALRDMQTELAHANRVATMGQLTASIAHEVKQPISAAAVNAAAALRWLDAQPANLQQVRQALDRIVNDAMRAGDIIGRIRELIAKVPPHKDEVDINDAMREVIELTRAEAAKQGVSVHVELGKDLPRVYGDRVQLQQVMLNLIINAIEAMSATDKAPRDLLISTGLDSTQSVLIAVADSGPGLPSDAIEQIFDPFYTTKASGLGMGLSICHSIVEAHGGRITARSNVFCGAVFELALPVHPCSTIGPDAADVRSNEGLRPQKQKGHD</sequence>
<dbReference type="SUPFAM" id="SSF55785">
    <property type="entry name" value="PYP-like sensor domain (PAS domain)"/>
    <property type="match status" value="1"/>
</dbReference>
<dbReference type="InterPro" id="IPR000700">
    <property type="entry name" value="PAS-assoc_C"/>
</dbReference>
<evidence type="ECO:0000256" key="3">
    <source>
        <dbReference type="ARBA" id="ARBA00012438"/>
    </source>
</evidence>
<dbReference type="GO" id="GO:0005886">
    <property type="term" value="C:plasma membrane"/>
    <property type="evidence" value="ECO:0007669"/>
    <property type="project" value="UniProtKB-SubCell"/>
</dbReference>
<dbReference type="CDD" id="cd00130">
    <property type="entry name" value="PAS"/>
    <property type="match status" value="1"/>
</dbReference>
<evidence type="ECO:0000256" key="12">
    <source>
        <dbReference type="ARBA" id="ARBA00023012"/>
    </source>
</evidence>
<dbReference type="PRINTS" id="PR00344">
    <property type="entry name" value="BCTRLSENSOR"/>
</dbReference>
<keyword evidence="11" id="KW-1133">Transmembrane helix</keyword>
<dbReference type="InterPro" id="IPR001610">
    <property type="entry name" value="PAC"/>
</dbReference>
<dbReference type="Gene3D" id="3.30.565.10">
    <property type="entry name" value="Histidine kinase-like ATPase, C-terminal domain"/>
    <property type="match status" value="1"/>
</dbReference>
<dbReference type="InterPro" id="IPR003661">
    <property type="entry name" value="HisK_dim/P_dom"/>
</dbReference>
<dbReference type="InterPro" id="IPR003594">
    <property type="entry name" value="HATPase_dom"/>
</dbReference>
<dbReference type="InterPro" id="IPR004358">
    <property type="entry name" value="Sig_transdc_His_kin-like_C"/>
</dbReference>
<dbReference type="NCBIfam" id="TIGR00229">
    <property type="entry name" value="sensory_box"/>
    <property type="match status" value="1"/>
</dbReference>
<dbReference type="SMART" id="SM00387">
    <property type="entry name" value="HATPase_c"/>
    <property type="match status" value="1"/>
</dbReference>
<dbReference type="AlphaFoldDB" id="A0A4R8L4G7"/>
<dbReference type="GO" id="GO:0005524">
    <property type="term" value="F:ATP binding"/>
    <property type="evidence" value="ECO:0007669"/>
    <property type="project" value="UniProtKB-KW"/>
</dbReference>
<keyword evidence="4" id="KW-1003">Cell membrane</keyword>
<dbReference type="Pfam" id="PF02518">
    <property type="entry name" value="HATPase_c"/>
    <property type="match status" value="1"/>
</dbReference>
<dbReference type="Gene3D" id="6.10.340.10">
    <property type="match status" value="1"/>
</dbReference>
<keyword evidence="6" id="KW-0808">Transferase</keyword>
<dbReference type="SUPFAM" id="SSF158472">
    <property type="entry name" value="HAMP domain-like"/>
    <property type="match status" value="1"/>
</dbReference>
<evidence type="ECO:0000256" key="5">
    <source>
        <dbReference type="ARBA" id="ARBA00022553"/>
    </source>
</evidence>
<keyword evidence="8" id="KW-0547">Nucleotide-binding</keyword>
<gene>
    <name evidence="18" type="ORF">BX592_13747</name>
</gene>
<dbReference type="CDD" id="cd00082">
    <property type="entry name" value="HisKA"/>
    <property type="match status" value="1"/>
</dbReference>
<keyword evidence="9" id="KW-0418">Kinase</keyword>
<dbReference type="InterPro" id="IPR033479">
    <property type="entry name" value="dCache_1"/>
</dbReference>
<dbReference type="PANTHER" id="PTHR43065:SF10">
    <property type="entry name" value="PEROXIDE STRESS-ACTIVATED HISTIDINE KINASE MAK3"/>
    <property type="match status" value="1"/>
</dbReference>
<keyword evidence="12" id="KW-0902">Two-component regulatory system</keyword>
<comment type="subcellular location">
    <subcellularLocation>
        <location evidence="2">Cell membrane</location>
        <topology evidence="2">Multi-pass membrane protein</topology>
    </subcellularLocation>
</comment>
<dbReference type="Pfam" id="PF00672">
    <property type="entry name" value="HAMP"/>
    <property type="match status" value="1"/>
</dbReference>
<dbReference type="Gene3D" id="2.10.70.100">
    <property type="match status" value="1"/>
</dbReference>
<dbReference type="InterPro" id="IPR000014">
    <property type="entry name" value="PAS"/>
</dbReference>
<dbReference type="SMART" id="SM00086">
    <property type="entry name" value="PAC"/>
    <property type="match status" value="1"/>
</dbReference>
<dbReference type="SMART" id="SM00304">
    <property type="entry name" value="HAMP"/>
    <property type="match status" value="1"/>
</dbReference>
<dbReference type="InterPro" id="IPR003660">
    <property type="entry name" value="HAMP_dom"/>
</dbReference>
<dbReference type="FunFam" id="3.30.565.10:FF:000042">
    <property type="entry name" value="Two-component sensor histidine kinase KdpD"/>
    <property type="match status" value="1"/>
</dbReference>
<evidence type="ECO:0000259" key="17">
    <source>
        <dbReference type="PROSITE" id="PS50885"/>
    </source>
</evidence>
<dbReference type="InterPro" id="IPR035965">
    <property type="entry name" value="PAS-like_dom_sf"/>
</dbReference>
<accession>A0A4R8L4G7</accession>
<dbReference type="Gene3D" id="3.30.450.20">
    <property type="entry name" value="PAS domain"/>
    <property type="match status" value="3"/>
</dbReference>
<dbReference type="InterPro" id="IPR005467">
    <property type="entry name" value="His_kinase_dom"/>
</dbReference>
<dbReference type="GO" id="GO:0042802">
    <property type="term" value="F:identical protein binding"/>
    <property type="evidence" value="ECO:0007669"/>
    <property type="project" value="UniProtKB-ARBA"/>
</dbReference>
<dbReference type="Pfam" id="PF00512">
    <property type="entry name" value="HisKA"/>
    <property type="match status" value="1"/>
</dbReference>
<evidence type="ECO:0000256" key="9">
    <source>
        <dbReference type="ARBA" id="ARBA00022777"/>
    </source>
</evidence>
<evidence type="ECO:0000256" key="14">
    <source>
        <dbReference type="SAM" id="MobiDB-lite"/>
    </source>
</evidence>
<reference evidence="18 19" key="1">
    <citation type="submission" date="2019-03" db="EMBL/GenBank/DDBJ databases">
        <title>Genomic Encyclopedia of Type Strains, Phase III (KMG-III): the genomes of soil and plant-associated and newly described type strains.</title>
        <authorList>
            <person name="Whitman W."/>
        </authorList>
    </citation>
    <scope>NUCLEOTIDE SEQUENCE [LARGE SCALE GENOMIC DNA]</scope>
    <source>
        <strain evidence="18 19">LMG 29544</strain>
    </source>
</reference>
<evidence type="ECO:0000256" key="2">
    <source>
        <dbReference type="ARBA" id="ARBA00004651"/>
    </source>
</evidence>
<dbReference type="InterPro" id="IPR013655">
    <property type="entry name" value="PAS_fold_3"/>
</dbReference>
<dbReference type="Pfam" id="PF02743">
    <property type="entry name" value="dCache_1"/>
    <property type="match status" value="1"/>
</dbReference>
<protein>
    <recommendedName>
        <fullName evidence="3">histidine kinase</fullName>
        <ecNumber evidence="3">2.7.13.3</ecNumber>
    </recommendedName>
</protein>
<dbReference type="Pfam" id="PF08447">
    <property type="entry name" value="PAS_3"/>
    <property type="match status" value="1"/>
</dbReference>
<dbReference type="SMART" id="SM00388">
    <property type="entry name" value="HisKA"/>
    <property type="match status" value="1"/>
</dbReference>
<evidence type="ECO:0000256" key="4">
    <source>
        <dbReference type="ARBA" id="ARBA00022475"/>
    </source>
</evidence>
<dbReference type="Proteomes" id="UP000295509">
    <property type="component" value="Unassembled WGS sequence"/>
</dbReference>
<dbReference type="PANTHER" id="PTHR43065">
    <property type="entry name" value="SENSOR HISTIDINE KINASE"/>
    <property type="match status" value="1"/>
</dbReference>
<evidence type="ECO:0000256" key="7">
    <source>
        <dbReference type="ARBA" id="ARBA00022692"/>
    </source>
</evidence>
<name>A0A4R8L4G7_9BURK</name>
<dbReference type="SUPFAM" id="SSF55874">
    <property type="entry name" value="ATPase domain of HSP90 chaperone/DNA topoisomerase II/histidine kinase"/>
    <property type="match status" value="1"/>
</dbReference>